<name>A0ABQ9H6L7_9NEOP</name>
<reference evidence="1 2" key="1">
    <citation type="submission" date="2023-02" db="EMBL/GenBank/DDBJ databases">
        <title>LHISI_Scaffold_Assembly.</title>
        <authorList>
            <person name="Stuart O.P."/>
            <person name="Cleave R."/>
            <person name="Magrath M.J.L."/>
            <person name="Mikheyev A.S."/>
        </authorList>
    </citation>
    <scope>NUCLEOTIDE SEQUENCE [LARGE SCALE GENOMIC DNA]</scope>
    <source>
        <strain evidence="1">Daus_M_001</strain>
        <tissue evidence="1">Leg muscle</tissue>
    </source>
</reference>
<organism evidence="1 2">
    <name type="scientific">Dryococelus australis</name>
    <dbReference type="NCBI Taxonomy" id="614101"/>
    <lineage>
        <taxon>Eukaryota</taxon>
        <taxon>Metazoa</taxon>
        <taxon>Ecdysozoa</taxon>
        <taxon>Arthropoda</taxon>
        <taxon>Hexapoda</taxon>
        <taxon>Insecta</taxon>
        <taxon>Pterygota</taxon>
        <taxon>Neoptera</taxon>
        <taxon>Polyneoptera</taxon>
        <taxon>Phasmatodea</taxon>
        <taxon>Verophasmatodea</taxon>
        <taxon>Anareolatae</taxon>
        <taxon>Phasmatidae</taxon>
        <taxon>Eurycanthinae</taxon>
        <taxon>Dryococelus</taxon>
    </lineage>
</organism>
<dbReference type="Proteomes" id="UP001159363">
    <property type="component" value="Chromosome 6"/>
</dbReference>
<sequence>MKDKNKWALCHRHHTMLKTRKARMLLIRESLMMTSQYVWTNQLKVINKRLLVVHHNLQQTSSDANDFWLCITTYSRPAPTQTTSGCASQPTADQLRRKRMSLKRKTVSDELDSCVKEYSFAVRYTRKVQNPLAQMNSFYKACTVI</sequence>
<proteinExistence type="predicted"/>
<evidence type="ECO:0000313" key="2">
    <source>
        <dbReference type="Proteomes" id="UP001159363"/>
    </source>
</evidence>
<protein>
    <submittedName>
        <fullName evidence="1">Uncharacterized protein</fullName>
    </submittedName>
</protein>
<keyword evidence="2" id="KW-1185">Reference proteome</keyword>
<accession>A0ABQ9H6L7</accession>
<gene>
    <name evidence="1" type="ORF">PR048_020411</name>
</gene>
<dbReference type="EMBL" id="JARBHB010000007">
    <property type="protein sequence ID" value="KAJ8879803.1"/>
    <property type="molecule type" value="Genomic_DNA"/>
</dbReference>
<evidence type="ECO:0000313" key="1">
    <source>
        <dbReference type="EMBL" id="KAJ8879803.1"/>
    </source>
</evidence>
<comment type="caution">
    <text evidence="1">The sequence shown here is derived from an EMBL/GenBank/DDBJ whole genome shotgun (WGS) entry which is preliminary data.</text>
</comment>